<reference evidence="4 5" key="1">
    <citation type="submission" date="2021-04" db="EMBL/GenBank/DDBJ databases">
        <title>Determining the burden of carbapenem-resistant Enterobacterales from a tertiary public heath setting in Bangladesh: a clinical, epidemiological, and molecular study.</title>
        <authorList>
            <person name="Farzana R."/>
            <person name="Walsh T.R."/>
        </authorList>
    </citation>
    <scope>NUCLEOTIDE SEQUENCE [LARGE SCALE GENOMIC DNA]</scope>
    <source>
        <strain evidence="4">Dmpro_s316</strain>
        <strain evidence="5">dmpro_s316</strain>
    </source>
</reference>
<dbReference type="Proteomes" id="UP001495779">
    <property type="component" value="Unassembled WGS sequence"/>
</dbReference>
<comment type="caution">
    <text evidence="3">The sequence shown here is derived from an EMBL/GenBank/DDBJ whole genome shotgun (WGS) entry which is preliminary data.</text>
</comment>
<proteinExistence type="predicted"/>
<keyword evidence="2" id="KW-1133">Transmembrane helix</keyword>
<protein>
    <submittedName>
        <fullName evidence="3">YqjK-like family protein</fullName>
    </submittedName>
</protein>
<dbReference type="AlphaFoldDB" id="A0AAI9I1S7"/>
<dbReference type="InterPro" id="IPR025612">
    <property type="entry name" value="YqjK"/>
</dbReference>
<dbReference type="EMBL" id="JAGSRH010000002">
    <property type="protein sequence ID" value="MER5075585.1"/>
    <property type="molecule type" value="Genomic_DNA"/>
</dbReference>
<feature type="coiled-coil region" evidence="1">
    <location>
        <begin position="6"/>
        <end position="33"/>
    </location>
</feature>
<organism evidence="3">
    <name type="scientific">Providencia stuartii</name>
    <dbReference type="NCBI Taxonomy" id="588"/>
    <lineage>
        <taxon>Bacteria</taxon>
        <taxon>Pseudomonadati</taxon>
        <taxon>Pseudomonadota</taxon>
        <taxon>Gammaproteobacteria</taxon>
        <taxon>Enterobacterales</taxon>
        <taxon>Morganellaceae</taxon>
        <taxon>Providencia</taxon>
    </lineage>
</organism>
<dbReference type="RefSeq" id="WP_163862971.1">
    <property type="nucleotide sequence ID" value="NZ_CP095443.1"/>
</dbReference>
<name>A0AAI9I1S7_PROST</name>
<sequence>MNKNKRQSVAEKKQRLIKQIEQQRHQLSMASKEWLEVTEPYDRSWQIFVSFRPIFIAAAGLISIYTLKQPKRIFSLGKKALTTWGLVRSIQNAVNISKK</sequence>
<evidence type="ECO:0000313" key="3">
    <source>
        <dbReference type="EMBL" id="EMP9434211.1"/>
    </source>
</evidence>
<dbReference type="Pfam" id="PF13997">
    <property type="entry name" value="YqjK"/>
    <property type="match status" value="1"/>
</dbReference>
<evidence type="ECO:0000313" key="4">
    <source>
        <dbReference type="EMBL" id="MER5075585.1"/>
    </source>
</evidence>
<keyword evidence="2" id="KW-0812">Transmembrane</keyword>
<gene>
    <name evidence="3" type="ORF">JRA39_003309</name>
    <name evidence="4" type="ORF">KDV35_01655</name>
</gene>
<keyword evidence="2" id="KW-0472">Membrane</keyword>
<evidence type="ECO:0000256" key="1">
    <source>
        <dbReference type="SAM" id="Coils"/>
    </source>
</evidence>
<accession>A0AAI9I1S7</accession>
<keyword evidence="1" id="KW-0175">Coiled coil</keyword>
<evidence type="ECO:0000256" key="2">
    <source>
        <dbReference type="SAM" id="Phobius"/>
    </source>
</evidence>
<reference evidence="3" key="2">
    <citation type="submission" date="2024-02" db="EMBL/GenBank/DDBJ databases">
        <authorList>
            <consortium name="Clinical and Environmental Microbiology Branch: Whole genome sequencing antimicrobial resistance pathogens in the healthcare setting"/>
        </authorList>
    </citation>
    <scope>NUCLEOTIDE SEQUENCE</scope>
    <source>
        <strain evidence="3">2020GO-00142</strain>
    </source>
</reference>
<dbReference type="EMBL" id="AAZDVE040000031">
    <property type="protein sequence ID" value="EMP9434211.1"/>
    <property type="molecule type" value="Genomic_DNA"/>
</dbReference>
<evidence type="ECO:0000313" key="5">
    <source>
        <dbReference type="Proteomes" id="UP001495779"/>
    </source>
</evidence>
<feature type="transmembrane region" description="Helical" evidence="2">
    <location>
        <begin position="45"/>
        <end position="67"/>
    </location>
</feature>